<dbReference type="GO" id="GO:0004654">
    <property type="term" value="F:polyribonucleotide nucleotidyltransferase activity"/>
    <property type="evidence" value="ECO:0007669"/>
    <property type="project" value="UniProtKB-EC"/>
</dbReference>
<dbReference type="AlphaFoldDB" id="A0A150G6G4"/>
<keyword evidence="12" id="KW-1185">Reference proteome</keyword>
<dbReference type="InterPro" id="IPR012162">
    <property type="entry name" value="PNPase"/>
</dbReference>
<dbReference type="InterPro" id="IPR020568">
    <property type="entry name" value="Ribosomal_Su5_D2-typ_SF"/>
</dbReference>
<dbReference type="GO" id="GO:0003723">
    <property type="term" value="F:RNA binding"/>
    <property type="evidence" value="ECO:0007669"/>
    <property type="project" value="UniProtKB-UniRule"/>
</dbReference>
<dbReference type="InterPro" id="IPR003029">
    <property type="entry name" value="S1_domain"/>
</dbReference>
<feature type="domain" description="S1 motif" evidence="10">
    <location>
        <begin position="636"/>
        <end position="704"/>
    </location>
</feature>
<evidence type="ECO:0000256" key="4">
    <source>
        <dbReference type="ARBA" id="ARBA00022679"/>
    </source>
</evidence>
<dbReference type="CDD" id="cd11364">
    <property type="entry name" value="RNase_PH_PNPase_2"/>
    <property type="match status" value="1"/>
</dbReference>
<dbReference type="EC" id="2.7.7.8" evidence="2"/>
<dbReference type="GO" id="GO:0000965">
    <property type="term" value="P:mitochondrial RNA 3'-end processing"/>
    <property type="evidence" value="ECO:0007669"/>
    <property type="project" value="TreeGrafter"/>
</dbReference>
<dbReference type="Proteomes" id="UP000075714">
    <property type="component" value="Unassembled WGS sequence"/>
</dbReference>
<dbReference type="Gene3D" id="3.30.1370.10">
    <property type="entry name" value="K Homology domain, type 1"/>
    <property type="match status" value="1"/>
</dbReference>
<dbReference type="PANTHER" id="PTHR11252">
    <property type="entry name" value="POLYRIBONUCLEOTIDE NUCLEOTIDYLTRANSFERASE"/>
    <property type="match status" value="1"/>
</dbReference>
<dbReference type="NCBIfam" id="NF008805">
    <property type="entry name" value="PRK11824.1"/>
    <property type="match status" value="1"/>
</dbReference>
<protein>
    <recommendedName>
        <fullName evidence="2">polyribonucleotide nucleotidyltransferase</fullName>
        <ecNumber evidence="2">2.7.7.8</ecNumber>
    </recommendedName>
    <alternativeName>
        <fullName evidence="7">Polynucleotide phosphorylase 1</fullName>
    </alternativeName>
</protein>
<evidence type="ECO:0000256" key="1">
    <source>
        <dbReference type="ARBA" id="ARBA00007404"/>
    </source>
</evidence>
<dbReference type="SMART" id="SM00316">
    <property type="entry name" value="S1"/>
    <property type="match status" value="1"/>
</dbReference>
<dbReference type="Gene3D" id="3.30.230.70">
    <property type="entry name" value="GHMP Kinase, N-terminal domain"/>
    <property type="match status" value="2"/>
</dbReference>
<evidence type="ECO:0000256" key="9">
    <source>
        <dbReference type="SAM" id="MobiDB-lite"/>
    </source>
</evidence>
<dbReference type="SUPFAM" id="SSF54211">
    <property type="entry name" value="Ribosomal protein S5 domain 2-like"/>
    <property type="match status" value="2"/>
</dbReference>
<feature type="region of interest" description="Disordered" evidence="9">
    <location>
        <begin position="718"/>
        <end position="748"/>
    </location>
</feature>
<gene>
    <name evidence="11" type="ORF">GPECTOR_54g200</name>
</gene>
<dbReference type="Pfam" id="PF01138">
    <property type="entry name" value="RNase_PH"/>
    <property type="match status" value="2"/>
</dbReference>
<dbReference type="PIRSF" id="PIRSF005499">
    <property type="entry name" value="PNPase"/>
    <property type="match status" value="1"/>
</dbReference>
<dbReference type="GO" id="GO:0005739">
    <property type="term" value="C:mitochondrion"/>
    <property type="evidence" value="ECO:0007669"/>
    <property type="project" value="TreeGrafter"/>
</dbReference>
<dbReference type="InterPro" id="IPR036345">
    <property type="entry name" value="ExoRNase_PH_dom2_sf"/>
</dbReference>
<evidence type="ECO:0000259" key="10">
    <source>
        <dbReference type="PROSITE" id="PS50126"/>
    </source>
</evidence>
<dbReference type="SMART" id="SM00322">
    <property type="entry name" value="KH"/>
    <property type="match status" value="1"/>
</dbReference>
<dbReference type="GO" id="GO:0009570">
    <property type="term" value="C:chloroplast stroma"/>
    <property type="evidence" value="ECO:0007669"/>
    <property type="project" value="TreeGrafter"/>
</dbReference>
<dbReference type="Pfam" id="PF03726">
    <property type="entry name" value="PNPase"/>
    <property type="match status" value="1"/>
</dbReference>
<evidence type="ECO:0000256" key="3">
    <source>
        <dbReference type="ARBA" id="ARBA00022490"/>
    </source>
</evidence>
<comment type="caution">
    <text evidence="11">The sequence shown here is derived from an EMBL/GenBank/DDBJ whole genome shotgun (WGS) entry which is preliminary data.</text>
</comment>
<dbReference type="NCBIfam" id="TIGR03591">
    <property type="entry name" value="polynuc_phos"/>
    <property type="match status" value="1"/>
</dbReference>
<dbReference type="PANTHER" id="PTHR11252:SF0">
    <property type="entry name" value="POLYRIBONUCLEOTIDE NUCLEOTIDYLTRANSFERASE 1, MITOCHONDRIAL"/>
    <property type="match status" value="1"/>
</dbReference>
<evidence type="ECO:0000313" key="11">
    <source>
        <dbReference type="EMBL" id="KXZ45459.1"/>
    </source>
</evidence>
<dbReference type="Pfam" id="PF03725">
    <property type="entry name" value="RNase_PH_C"/>
    <property type="match status" value="1"/>
</dbReference>
<dbReference type="Pfam" id="PF00013">
    <property type="entry name" value="KH_1"/>
    <property type="match status" value="1"/>
</dbReference>
<dbReference type="InterPro" id="IPR027408">
    <property type="entry name" value="PNPase/RNase_PH_dom_sf"/>
</dbReference>
<evidence type="ECO:0000256" key="6">
    <source>
        <dbReference type="ARBA" id="ARBA00022884"/>
    </source>
</evidence>
<comment type="similarity">
    <text evidence="1">Belongs to the polyribonucleotide nucleotidyltransferase family.</text>
</comment>
<name>A0A150G6G4_GONPE</name>
<keyword evidence="5" id="KW-0548">Nucleotidyltransferase</keyword>
<dbReference type="CDD" id="cd02393">
    <property type="entry name" value="KH-I_PNPase"/>
    <property type="match status" value="1"/>
</dbReference>
<organism evidence="11 12">
    <name type="scientific">Gonium pectorale</name>
    <name type="common">Green alga</name>
    <dbReference type="NCBI Taxonomy" id="33097"/>
    <lineage>
        <taxon>Eukaryota</taxon>
        <taxon>Viridiplantae</taxon>
        <taxon>Chlorophyta</taxon>
        <taxon>core chlorophytes</taxon>
        <taxon>Chlorophyceae</taxon>
        <taxon>CS clade</taxon>
        <taxon>Chlamydomonadales</taxon>
        <taxon>Volvocaceae</taxon>
        <taxon>Gonium</taxon>
    </lineage>
</organism>
<dbReference type="InterPro" id="IPR004088">
    <property type="entry name" value="KH_dom_type_1"/>
</dbReference>
<accession>A0A150G6G4</accession>
<dbReference type="InterPro" id="IPR015848">
    <property type="entry name" value="PNPase_PH_RNA-bd_bac/org-type"/>
</dbReference>
<dbReference type="EMBL" id="LSYV01000055">
    <property type="protein sequence ID" value="KXZ45459.1"/>
    <property type="molecule type" value="Genomic_DNA"/>
</dbReference>
<dbReference type="InterPro" id="IPR036612">
    <property type="entry name" value="KH_dom_type_1_sf"/>
</dbReference>
<dbReference type="InterPro" id="IPR004087">
    <property type="entry name" value="KH_dom"/>
</dbReference>
<evidence type="ECO:0000256" key="5">
    <source>
        <dbReference type="ARBA" id="ARBA00022695"/>
    </source>
</evidence>
<keyword evidence="6 8" id="KW-0694">RNA-binding</keyword>
<dbReference type="OrthoDB" id="437922at2759"/>
<evidence type="ECO:0000313" key="12">
    <source>
        <dbReference type="Proteomes" id="UP000075714"/>
    </source>
</evidence>
<dbReference type="SUPFAM" id="SSF50249">
    <property type="entry name" value="Nucleic acid-binding proteins"/>
    <property type="match status" value="1"/>
</dbReference>
<dbReference type="InterPro" id="IPR015847">
    <property type="entry name" value="ExoRNase_PH_dom2"/>
</dbReference>
<dbReference type="SUPFAM" id="SSF54791">
    <property type="entry name" value="Eukaryotic type KH-domain (KH-domain type I)"/>
    <property type="match status" value="1"/>
</dbReference>
<dbReference type="Gene3D" id="2.40.50.140">
    <property type="entry name" value="Nucleic acid-binding proteins"/>
    <property type="match status" value="1"/>
</dbReference>
<dbReference type="SUPFAM" id="SSF55666">
    <property type="entry name" value="Ribonuclease PH domain 2-like"/>
    <property type="match status" value="2"/>
</dbReference>
<feature type="compositionally biased region" description="Gly residues" evidence="9">
    <location>
        <begin position="729"/>
        <end position="740"/>
    </location>
</feature>
<dbReference type="PROSITE" id="PS50126">
    <property type="entry name" value="S1"/>
    <property type="match status" value="1"/>
</dbReference>
<sequence>MHPIKLETGEIGRQANGAVMATCGETMIYATACCSPQPTGDGSFVPLTVNYAERFSAAGRTSGGFVKRDGRPKDAEVLVSRLVDRPLRPMFAKGWANETQVLEWVMSYDGVNEPEPIAITAAAAALLISDIPLKKAVAGVRVGLLPGVGLVINPTVEEMKARTAVLGGAQAWGREMGSRGSRAGDGGRRASRLDLMVAGTRDAILMIEGFCEFLTEEQMIEVGKPKRTDAVIGLPEQLEERLMGLVGQQLREAYRTSLSKEVRSAAVSEAHARAAAVLAADVEAGGVSYTPLQVSMALKSVESRVMRSLVLEEGLRADGRGVADIRPIFSRAGLLPRTHGSALFTRGETQAICVATLGSGTDALRTDSMRKADGEASEDGRFYLQYHFPPSSVGETGRTGAPGRRELGHGELAQRALTPVVPPSSAFPYTVRVESTITESNGSSSMASVCGGCLAMLDAGVPLTRPVAGIAMGLILEPPAQPGAAPRHVVLSDILGSEDALGDMDFKVAGDHSSITAFQMDIKVEGITLEIMAAALAQAKTGRQHILREMERCNPPPARQLSRAAPRLLRIQIDPSKKGMVIGSGGRTIKQLLEATGATAINIDEEGRVDVTAPTEGAAALTLEYINLLVSDPEPGTVLRKRTVVSLTGFGCFVDLCPGRQGLLHVSELADPPVTDVADAVRVGDVVDVMVLSSEGGKVSLSRRAVIAMDRGESFDMGAAKQQRTGLGMSRGGGGGGRGAGRGDRVRR</sequence>
<dbReference type="GO" id="GO:0000175">
    <property type="term" value="F:3'-5'-RNA exonuclease activity"/>
    <property type="evidence" value="ECO:0007669"/>
    <property type="project" value="TreeGrafter"/>
</dbReference>
<evidence type="ECO:0000256" key="7">
    <source>
        <dbReference type="ARBA" id="ARBA00031451"/>
    </source>
</evidence>
<dbReference type="GO" id="GO:0000958">
    <property type="term" value="P:mitochondrial mRNA catabolic process"/>
    <property type="evidence" value="ECO:0007669"/>
    <property type="project" value="TreeGrafter"/>
</dbReference>
<keyword evidence="3" id="KW-0963">Cytoplasm</keyword>
<dbReference type="Pfam" id="PF00575">
    <property type="entry name" value="S1"/>
    <property type="match status" value="1"/>
</dbReference>
<dbReference type="InterPro" id="IPR036456">
    <property type="entry name" value="PNPase_PH_RNA-bd_sf"/>
</dbReference>
<dbReference type="InterPro" id="IPR012340">
    <property type="entry name" value="NA-bd_OB-fold"/>
</dbReference>
<evidence type="ECO:0000256" key="8">
    <source>
        <dbReference type="PROSITE-ProRule" id="PRU00117"/>
    </source>
</evidence>
<evidence type="ECO:0000256" key="2">
    <source>
        <dbReference type="ARBA" id="ARBA00012416"/>
    </source>
</evidence>
<dbReference type="GO" id="GO:0005829">
    <property type="term" value="C:cytosol"/>
    <property type="evidence" value="ECO:0007669"/>
    <property type="project" value="TreeGrafter"/>
</dbReference>
<keyword evidence="4" id="KW-0808">Transferase</keyword>
<dbReference type="PROSITE" id="PS50084">
    <property type="entry name" value="KH_TYPE_1"/>
    <property type="match status" value="1"/>
</dbReference>
<dbReference type="STRING" id="33097.A0A150G6G4"/>
<dbReference type="HAMAP" id="MF_01595">
    <property type="entry name" value="PNPase"/>
    <property type="match status" value="1"/>
</dbReference>
<reference evidence="12" key="1">
    <citation type="journal article" date="2016" name="Nat. Commun.">
        <title>The Gonium pectorale genome demonstrates co-option of cell cycle regulation during the evolution of multicellularity.</title>
        <authorList>
            <person name="Hanschen E.R."/>
            <person name="Marriage T.N."/>
            <person name="Ferris P.J."/>
            <person name="Hamaji T."/>
            <person name="Toyoda A."/>
            <person name="Fujiyama A."/>
            <person name="Neme R."/>
            <person name="Noguchi H."/>
            <person name="Minakuchi Y."/>
            <person name="Suzuki M."/>
            <person name="Kawai-Toyooka H."/>
            <person name="Smith D.R."/>
            <person name="Sparks H."/>
            <person name="Anderson J."/>
            <person name="Bakaric R."/>
            <person name="Luria V."/>
            <person name="Karger A."/>
            <person name="Kirschner M.W."/>
            <person name="Durand P.M."/>
            <person name="Michod R.E."/>
            <person name="Nozaki H."/>
            <person name="Olson B.J."/>
        </authorList>
    </citation>
    <scope>NUCLEOTIDE SEQUENCE [LARGE SCALE GENOMIC DNA]</scope>
    <source>
        <strain evidence="12">NIES-2863</strain>
    </source>
</reference>
<dbReference type="FunFam" id="3.30.1370.10:FF:000001">
    <property type="entry name" value="Polyribonucleotide nucleotidyltransferase"/>
    <property type="match status" value="1"/>
</dbReference>
<dbReference type="InterPro" id="IPR001247">
    <property type="entry name" value="ExoRNase_PH_dom1"/>
</dbReference>
<dbReference type="SUPFAM" id="SSF46915">
    <property type="entry name" value="Polynucleotide phosphorylase/guanosine pentaphosphate synthase (PNPase/GPSI), domain 3"/>
    <property type="match status" value="1"/>
</dbReference>
<proteinExistence type="inferred from homology"/>